<dbReference type="InterPro" id="IPR000829">
    <property type="entry name" value="DAGK"/>
</dbReference>
<evidence type="ECO:0000313" key="26">
    <source>
        <dbReference type="Proteomes" id="UP000348942"/>
    </source>
</evidence>
<dbReference type="GO" id="GO:0005524">
    <property type="term" value="F:ATP binding"/>
    <property type="evidence" value="ECO:0007669"/>
    <property type="project" value="UniProtKB-KW"/>
</dbReference>
<evidence type="ECO:0000256" key="17">
    <source>
        <dbReference type="ARBA" id="ARBA00023136"/>
    </source>
</evidence>
<sequence length="127" mass="14281">MNDKTVIKRTGLSRIMYTLVHSSNGVKWMIKNEAAFQQELMLLVPLTILTFWIDFTALQTLAIMLSMLFVLFAEMTNTAIEAVVDRVGLEYHELSGVAKNIGSGIVTLSMIMSLMVWGVMLYTHFCA</sequence>
<comment type="similarity">
    <text evidence="2 24">Belongs to the bacterial diacylglycerol kinase family.</text>
</comment>
<evidence type="ECO:0000256" key="3">
    <source>
        <dbReference type="ARBA" id="ARBA00012133"/>
    </source>
</evidence>
<keyword evidence="12 24" id="KW-0418">Kinase</keyword>
<evidence type="ECO:0000256" key="7">
    <source>
        <dbReference type="ARBA" id="ARBA00022519"/>
    </source>
</evidence>
<evidence type="ECO:0000256" key="19">
    <source>
        <dbReference type="ARBA" id="ARBA00023264"/>
    </source>
</evidence>
<evidence type="ECO:0000256" key="24">
    <source>
        <dbReference type="RuleBase" id="RU363065"/>
    </source>
</evidence>
<comment type="caution">
    <text evidence="24">Lacks conserved residue(s) required for the propagation of feature annotation.</text>
</comment>
<name>A0A5Q0TKQ0_9VIBR</name>
<dbReference type="CDD" id="cd14264">
    <property type="entry name" value="DAGK_IM"/>
    <property type="match status" value="1"/>
</dbReference>
<feature type="binding site" evidence="22">
    <location>
        <position position="14"/>
    </location>
    <ligand>
        <name>ATP</name>
        <dbReference type="ChEBI" id="CHEBI:30616"/>
    </ligand>
</feature>
<feature type="binding site" evidence="23">
    <location>
        <position position="81"/>
    </location>
    <ligand>
        <name>a divalent metal cation</name>
        <dbReference type="ChEBI" id="CHEBI:60240"/>
    </ligand>
</feature>
<evidence type="ECO:0000256" key="15">
    <source>
        <dbReference type="ARBA" id="ARBA00022989"/>
    </source>
</evidence>
<evidence type="ECO:0000256" key="14">
    <source>
        <dbReference type="ARBA" id="ARBA00022842"/>
    </source>
</evidence>
<reference evidence="25 26" key="1">
    <citation type="submission" date="2019-10" db="EMBL/GenBank/DDBJ databases">
        <title>Vibrio sp. nov., isolated from Coralline algae surface.</title>
        <authorList>
            <person name="Geng Y."/>
            <person name="Zhang X."/>
        </authorList>
    </citation>
    <scope>NUCLEOTIDE SEQUENCE [LARGE SCALE GENOMIC DNA]</scope>
    <source>
        <strain evidence="25 26">SM1977</strain>
    </source>
</reference>
<evidence type="ECO:0000256" key="12">
    <source>
        <dbReference type="ARBA" id="ARBA00022777"/>
    </source>
</evidence>
<feature type="binding site" evidence="21">
    <location>
        <begin position="35"/>
        <end position="39"/>
    </location>
    <ligand>
        <name>substrate</name>
    </ligand>
</feature>
<evidence type="ECO:0000256" key="23">
    <source>
        <dbReference type="PIRSR" id="PIRSR600829-4"/>
    </source>
</evidence>
<keyword evidence="11 22" id="KW-0547">Nucleotide-binding</keyword>
<evidence type="ECO:0000256" key="10">
    <source>
        <dbReference type="ARBA" id="ARBA00022723"/>
    </source>
</evidence>
<dbReference type="InterPro" id="IPR036945">
    <property type="entry name" value="DAGK_sf"/>
</dbReference>
<dbReference type="PANTHER" id="PTHR34299">
    <property type="entry name" value="DIACYLGLYCEROL KINASE"/>
    <property type="match status" value="1"/>
</dbReference>
<dbReference type="InterPro" id="IPR033718">
    <property type="entry name" value="DAGK_prok"/>
</dbReference>
<keyword evidence="5" id="KW-1003">Cell membrane</keyword>
<proteinExistence type="inferred from homology"/>
<gene>
    <name evidence="25" type="ORF">GFB47_14840</name>
</gene>
<comment type="subcellular location">
    <subcellularLocation>
        <location evidence="1 24">Cell inner membrane</location>
        <topology evidence="1 24">Multi-pass membrane protein</topology>
    </subcellularLocation>
</comment>
<dbReference type="AlphaFoldDB" id="A0A5Q0TKQ0"/>
<feature type="binding site" evidence="21">
    <location>
        <position position="14"/>
    </location>
    <ligand>
        <name>substrate</name>
    </ligand>
</feature>
<dbReference type="GO" id="GO:0006654">
    <property type="term" value="P:phosphatidic acid biosynthetic process"/>
    <property type="evidence" value="ECO:0007669"/>
    <property type="project" value="InterPro"/>
</dbReference>
<evidence type="ECO:0000256" key="16">
    <source>
        <dbReference type="ARBA" id="ARBA00023098"/>
    </source>
</evidence>
<feature type="binding site" evidence="22">
    <location>
        <position position="33"/>
    </location>
    <ligand>
        <name>ATP</name>
        <dbReference type="ChEBI" id="CHEBI:30616"/>
    </ligand>
</feature>
<evidence type="ECO:0000256" key="18">
    <source>
        <dbReference type="ARBA" id="ARBA00023209"/>
    </source>
</evidence>
<evidence type="ECO:0000256" key="20">
    <source>
        <dbReference type="PIRSR" id="PIRSR600829-1"/>
    </source>
</evidence>
<evidence type="ECO:0000256" key="11">
    <source>
        <dbReference type="ARBA" id="ARBA00022741"/>
    </source>
</evidence>
<dbReference type="Gene3D" id="1.10.287.3610">
    <property type="match status" value="1"/>
</dbReference>
<evidence type="ECO:0000313" key="25">
    <source>
        <dbReference type="EMBL" id="QGA66675.1"/>
    </source>
</evidence>
<keyword evidence="26" id="KW-1185">Reference proteome</keyword>
<feature type="binding site" evidence="21">
    <location>
        <position position="74"/>
    </location>
    <ligand>
        <name>substrate</name>
    </ligand>
</feature>
<keyword evidence="17 24" id="KW-0472">Membrane</keyword>
<dbReference type="GO" id="GO:0004143">
    <property type="term" value="F:ATP-dependent diacylglycerol kinase activity"/>
    <property type="evidence" value="ECO:0007669"/>
    <property type="project" value="UniProtKB-EC"/>
</dbReference>
<dbReference type="EMBL" id="CP045700">
    <property type="protein sequence ID" value="QGA66675.1"/>
    <property type="molecule type" value="Genomic_DNA"/>
</dbReference>
<keyword evidence="6" id="KW-0444">Lipid biosynthesis</keyword>
<evidence type="ECO:0000256" key="1">
    <source>
        <dbReference type="ARBA" id="ARBA00004429"/>
    </source>
</evidence>
<protein>
    <recommendedName>
        <fullName evidence="4 24">Diacylglycerol kinase</fullName>
        <ecNumber evidence="3 24">2.7.1.107</ecNumber>
    </recommendedName>
</protein>
<keyword evidence="14 23" id="KW-0460">Magnesium</keyword>
<feature type="binding site" evidence="21">
    <location>
        <position position="103"/>
    </location>
    <ligand>
        <name>substrate</name>
    </ligand>
</feature>
<evidence type="ECO:0000256" key="5">
    <source>
        <dbReference type="ARBA" id="ARBA00022475"/>
    </source>
</evidence>
<keyword evidence="19 24" id="KW-1208">Phospholipid metabolism</keyword>
<keyword evidence="15 24" id="KW-1133">Transmembrane helix</keyword>
<dbReference type="RefSeq" id="WP_153448808.1">
    <property type="nucleotide sequence ID" value="NZ_CP045700.1"/>
</dbReference>
<evidence type="ECO:0000256" key="4">
    <source>
        <dbReference type="ARBA" id="ARBA00017575"/>
    </source>
</evidence>
<dbReference type="PANTHER" id="PTHR34299:SF1">
    <property type="entry name" value="DIACYLGLYCEROL KINASE"/>
    <property type="match status" value="1"/>
</dbReference>
<evidence type="ECO:0000256" key="8">
    <source>
        <dbReference type="ARBA" id="ARBA00022679"/>
    </source>
</evidence>
<keyword evidence="18" id="KW-0594">Phospholipid biosynthesis</keyword>
<dbReference type="GO" id="GO:0046872">
    <property type="term" value="F:metal ion binding"/>
    <property type="evidence" value="ECO:0007669"/>
    <property type="project" value="UniProtKB-KW"/>
</dbReference>
<accession>A0A5Q0TKQ0</accession>
<dbReference type="GO" id="GO:0005886">
    <property type="term" value="C:plasma membrane"/>
    <property type="evidence" value="ECO:0007669"/>
    <property type="project" value="UniProtKB-SubCell"/>
</dbReference>
<comment type="cofactor">
    <cofactor evidence="23">
        <name>Mg(2+)</name>
        <dbReference type="ChEBI" id="CHEBI:18420"/>
    </cofactor>
    <text evidence="23">Mn(2+), Zn(2+), Cd(2+) and Co(2+) support activity to lesser extents.</text>
</comment>
<keyword evidence="9 24" id="KW-0812">Transmembrane</keyword>
<evidence type="ECO:0000256" key="13">
    <source>
        <dbReference type="ARBA" id="ARBA00022840"/>
    </source>
</evidence>
<keyword evidence="10 23" id="KW-0479">Metal-binding</keyword>
<evidence type="ECO:0000256" key="21">
    <source>
        <dbReference type="PIRSR" id="PIRSR600829-2"/>
    </source>
</evidence>
<evidence type="ECO:0000256" key="2">
    <source>
        <dbReference type="ARBA" id="ARBA00005967"/>
    </source>
</evidence>
<feature type="transmembrane region" description="Helical" evidence="24">
    <location>
        <begin position="40"/>
        <end position="73"/>
    </location>
</feature>
<feature type="transmembrane region" description="Helical" evidence="24">
    <location>
        <begin position="101"/>
        <end position="122"/>
    </location>
</feature>
<keyword evidence="16 24" id="KW-0443">Lipid metabolism</keyword>
<feature type="binding site" evidence="23">
    <location>
        <position position="33"/>
    </location>
    <ligand>
        <name>a divalent metal cation</name>
        <dbReference type="ChEBI" id="CHEBI:60240"/>
    </ligand>
</feature>
<keyword evidence="8 24" id="KW-0808">Transferase</keyword>
<dbReference type="EC" id="2.7.1.107" evidence="3 24"/>
<comment type="catalytic activity">
    <reaction evidence="24">
        <text>a 1,2-diacyl-sn-glycerol + ATP = a 1,2-diacyl-sn-glycero-3-phosphate + ADP + H(+)</text>
        <dbReference type="Rhea" id="RHEA:10272"/>
        <dbReference type="ChEBI" id="CHEBI:15378"/>
        <dbReference type="ChEBI" id="CHEBI:17815"/>
        <dbReference type="ChEBI" id="CHEBI:30616"/>
        <dbReference type="ChEBI" id="CHEBI:58608"/>
        <dbReference type="ChEBI" id="CHEBI:456216"/>
        <dbReference type="EC" id="2.7.1.107"/>
    </reaction>
</comment>
<feature type="binding site" evidence="22">
    <location>
        <begin position="90"/>
        <end position="92"/>
    </location>
    <ligand>
        <name>ATP</name>
        <dbReference type="ChEBI" id="CHEBI:30616"/>
    </ligand>
</feature>
<keyword evidence="13 22" id="KW-0067">ATP-binding</keyword>
<organism evidence="25 26">
    <name type="scientific">Vibrio algicola</name>
    <dbReference type="NCBI Taxonomy" id="2662262"/>
    <lineage>
        <taxon>Bacteria</taxon>
        <taxon>Pseudomonadati</taxon>
        <taxon>Pseudomonadota</taxon>
        <taxon>Gammaproteobacteria</taxon>
        <taxon>Vibrionales</taxon>
        <taxon>Vibrionaceae</taxon>
        <taxon>Vibrio</taxon>
    </lineage>
</organism>
<dbReference type="Pfam" id="PF01219">
    <property type="entry name" value="DAGK_prokar"/>
    <property type="match status" value="1"/>
</dbReference>
<evidence type="ECO:0000256" key="22">
    <source>
        <dbReference type="PIRSR" id="PIRSR600829-3"/>
    </source>
</evidence>
<comment type="function">
    <text evidence="24">Catalyzes the ATP-dependent phosphorylation of sn-l,2-diacylglycerol (DAG) to phosphatidic acid. Involved in the recycling of diacylglycerol produced as a by-product during membrane-derived oligosaccharide (MDO) biosynthesis.</text>
</comment>
<evidence type="ECO:0000256" key="6">
    <source>
        <dbReference type="ARBA" id="ARBA00022516"/>
    </source>
</evidence>
<keyword evidence="7 24" id="KW-0997">Cell inner membrane</keyword>
<feature type="binding site" evidence="22">
    <location>
        <position position="81"/>
    </location>
    <ligand>
        <name>ATP</name>
        <dbReference type="ChEBI" id="CHEBI:30616"/>
    </ligand>
</feature>
<evidence type="ECO:0000256" key="9">
    <source>
        <dbReference type="ARBA" id="ARBA00022692"/>
    </source>
</evidence>
<feature type="active site" description="Proton acceptor" evidence="20">
    <location>
        <position position="74"/>
    </location>
</feature>
<dbReference type="Proteomes" id="UP000348942">
    <property type="component" value="Chromosome 2"/>
</dbReference>